<proteinExistence type="inferred from homology"/>
<reference evidence="9 10" key="1">
    <citation type="submission" date="2016-10" db="EMBL/GenBank/DDBJ databases">
        <authorList>
            <person name="Varghese N."/>
            <person name="Submissions S."/>
        </authorList>
    </citation>
    <scope>NUCLEOTIDE SEQUENCE [LARGE SCALE GENOMIC DNA]</scope>
    <source>
        <strain evidence="9 10">DSM 16392</strain>
    </source>
</reference>
<dbReference type="Pfam" id="PF03458">
    <property type="entry name" value="Gly_transporter"/>
    <property type="match status" value="2"/>
</dbReference>
<evidence type="ECO:0000256" key="7">
    <source>
        <dbReference type="SAM" id="Phobius"/>
    </source>
</evidence>
<comment type="caution">
    <text evidence="9">The sequence shown here is derived from an EMBL/GenBank/DDBJ whole genome shotgun (WGS) entry which is preliminary data.</text>
</comment>
<accession>A0A1I3VXJ5</accession>
<feature type="transmembrane region" description="Helical" evidence="7">
    <location>
        <begin position="174"/>
        <end position="196"/>
    </location>
</feature>
<evidence type="ECO:0000256" key="3">
    <source>
        <dbReference type="ARBA" id="ARBA00022475"/>
    </source>
</evidence>
<feature type="transmembrane region" description="Helical" evidence="7">
    <location>
        <begin position="117"/>
        <end position="138"/>
    </location>
</feature>
<evidence type="ECO:0000313" key="10">
    <source>
        <dbReference type="Proteomes" id="UP000199598"/>
    </source>
</evidence>
<evidence type="ECO:0000313" key="9">
    <source>
        <dbReference type="EMBL" id="SFJ98956.1"/>
    </source>
</evidence>
<sequence length="212" mass="22685">MHSEIWQYLDFFGVAVFAVTGGLVAARLRQDFIAFLFFCSLTGIGGGTLRDTLLDVPVFWIEDESYLYVCVAVSIAMWFIAHKVEAWGRPLRWLDAIGVASYSVMGAAKAISLGDTAAVAVLMGVATATFGGILRDIIAGQPSALLQREIYLAAALAGAITYTSTLMATGESNLAAALGFAAAMILRGGAIARDWYLPSYTPPKKNDMDELD</sequence>
<keyword evidence="4 7" id="KW-0812">Transmembrane</keyword>
<name>A0A1I3VXJ5_9HYPH</name>
<dbReference type="Proteomes" id="UP000199598">
    <property type="component" value="Unassembled WGS sequence"/>
</dbReference>
<keyword evidence="3" id="KW-1003">Cell membrane</keyword>
<evidence type="ECO:0000259" key="8">
    <source>
        <dbReference type="Pfam" id="PF03458"/>
    </source>
</evidence>
<protein>
    <submittedName>
        <fullName evidence="9">Uncharacterized membrane protein YeiH</fullName>
    </submittedName>
</protein>
<feature type="transmembrane region" description="Helical" evidence="7">
    <location>
        <begin position="32"/>
        <end position="53"/>
    </location>
</feature>
<dbReference type="InterPro" id="IPR005115">
    <property type="entry name" value="Gly_transporter"/>
</dbReference>
<feature type="domain" description="Glycine transporter" evidence="8">
    <location>
        <begin position="8"/>
        <end position="81"/>
    </location>
</feature>
<feature type="transmembrane region" description="Helical" evidence="7">
    <location>
        <begin position="6"/>
        <end position="25"/>
    </location>
</feature>
<dbReference type="PANTHER" id="PTHR30506:SF3">
    <property type="entry name" value="UPF0126 INNER MEMBRANE PROTEIN YADS-RELATED"/>
    <property type="match status" value="1"/>
</dbReference>
<keyword evidence="6 7" id="KW-0472">Membrane</keyword>
<evidence type="ECO:0000256" key="4">
    <source>
        <dbReference type="ARBA" id="ARBA00022692"/>
    </source>
</evidence>
<comment type="subcellular location">
    <subcellularLocation>
        <location evidence="1">Cell membrane</location>
        <topology evidence="1">Multi-pass membrane protein</topology>
    </subcellularLocation>
</comment>
<evidence type="ECO:0000256" key="5">
    <source>
        <dbReference type="ARBA" id="ARBA00022989"/>
    </source>
</evidence>
<feature type="transmembrane region" description="Helical" evidence="7">
    <location>
        <begin position="65"/>
        <end position="81"/>
    </location>
</feature>
<keyword evidence="10" id="KW-1185">Reference proteome</keyword>
<evidence type="ECO:0000256" key="6">
    <source>
        <dbReference type="ARBA" id="ARBA00023136"/>
    </source>
</evidence>
<feature type="transmembrane region" description="Helical" evidence="7">
    <location>
        <begin position="150"/>
        <end position="168"/>
    </location>
</feature>
<comment type="similarity">
    <text evidence="2">Belongs to the UPF0126 family.</text>
</comment>
<dbReference type="RefSeq" id="WP_063309236.1">
    <property type="nucleotide sequence ID" value="NZ_FOSK01000001.1"/>
</dbReference>
<organism evidence="9 10">
    <name type="scientific">Pseudovibrio ascidiaceicola</name>
    <dbReference type="NCBI Taxonomy" id="285279"/>
    <lineage>
        <taxon>Bacteria</taxon>
        <taxon>Pseudomonadati</taxon>
        <taxon>Pseudomonadota</taxon>
        <taxon>Alphaproteobacteria</taxon>
        <taxon>Hyphomicrobiales</taxon>
        <taxon>Stappiaceae</taxon>
        <taxon>Pseudovibrio</taxon>
    </lineage>
</organism>
<feature type="domain" description="Glycine transporter" evidence="8">
    <location>
        <begin position="93"/>
        <end position="163"/>
    </location>
</feature>
<gene>
    <name evidence="9" type="ORF">SAMN04488518_101635</name>
</gene>
<keyword evidence="5 7" id="KW-1133">Transmembrane helix</keyword>
<evidence type="ECO:0000256" key="2">
    <source>
        <dbReference type="ARBA" id="ARBA00008193"/>
    </source>
</evidence>
<evidence type="ECO:0000256" key="1">
    <source>
        <dbReference type="ARBA" id="ARBA00004651"/>
    </source>
</evidence>
<dbReference type="PANTHER" id="PTHR30506">
    <property type="entry name" value="INNER MEMBRANE PROTEIN"/>
    <property type="match status" value="1"/>
</dbReference>
<dbReference type="EMBL" id="FOSK01000001">
    <property type="protein sequence ID" value="SFJ98956.1"/>
    <property type="molecule type" value="Genomic_DNA"/>
</dbReference>